<dbReference type="EMBL" id="KB007985">
    <property type="protein sequence ID" value="ELR16736.1"/>
    <property type="molecule type" value="Genomic_DNA"/>
</dbReference>
<keyword evidence="2" id="KW-1185">Reference proteome</keyword>
<gene>
    <name evidence="1" type="ORF">ACA1_090340</name>
</gene>
<reference evidence="1 2" key="1">
    <citation type="journal article" date="2013" name="Genome Biol.">
        <title>Genome of Acanthamoeba castellanii highlights extensive lateral gene transfer and early evolution of tyrosine kinase signaling.</title>
        <authorList>
            <person name="Clarke M."/>
            <person name="Lohan A.J."/>
            <person name="Liu B."/>
            <person name="Lagkouvardos I."/>
            <person name="Roy S."/>
            <person name="Zafar N."/>
            <person name="Bertelli C."/>
            <person name="Schilde C."/>
            <person name="Kianianmomeni A."/>
            <person name="Burglin T.R."/>
            <person name="Frech C."/>
            <person name="Turcotte B."/>
            <person name="Kopec K.O."/>
            <person name="Synnott J.M."/>
            <person name="Choo C."/>
            <person name="Paponov I."/>
            <person name="Finkler A."/>
            <person name="Soon Heng Tan C."/>
            <person name="Hutchins A.P."/>
            <person name="Weinmeier T."/>
            <person name="Rattei T."/>
            <person name="Chu J.S."/>
            <person name="Gimenez G."/>
            <person name="Irimia M."/>
            <person name="Rigden D.J."/>
            <person name="Fitzpatrick D.A."/>
            <person name="Lorenzo-Morales J."/>
            <person name="Bateman A."/>
            <person name="Chiu C.H."/>
            <person name="Tang P."/>
            <person name="Hegemann P."/>
            <person name="Fromm H."/>
            <person name="Raoult D."/>
            <person name="Greub G."/>
            <person name="Miranda-Saavedra D."/>
            <person name="Chen N."/>
            <person name="Nash P."/>
            <person name="Ginger M.L."/>
            <person name="Horn M."/>
            <person name="Schaap P."/>
            <person name="Caler L."/>
            <person name="Loftus B."/>
        </authorList>
    </citation>
    <scope>NUCLEOTIDE SEQUENCE [LARGE SCALE GENOMIC DNA]</scope>
    <source>
        <strain evidence="1 2">Neff</strain>
    </source>
</reference>
<evidence type="ECO:0000313" key="2">
    <source>
        <dbReference type="Proteomes" id="UP000011083"/>
    </source>
</evidence>
<protein>
    <submittedName>
        <fullName evidence="1">Uncharacterized protein</fullName>
    </submittedName>
</protein>
<name>L8GXC8_ACACF</name>
<dbReference type="Proteomes" id="UP000011083">
    <property type="component" value="Unassembled WGS sequence"/>
</dbReference>
<accession>L8GXC8</accession>
<dbReference type="KEGG" id="acan:ACA1_090340"/>
<dbReference type="GeneID" id="14917287"/>
<evidence type="ECO:0000313" key="1">
    <source>
        <dbReference type="EMBL" id="ELR16736.1"/>
    </source>
</evidence>
<dbReference type="VEuPathDB" id="AmoebaDB:ACA1_090340"/>
<dbReference type="AlphaFoldDB" id="L8GXC8"/>
<organism evidence="1 2">
    <name type="scientific">Acanthamoeba castellanii (strain ATCC 30010 / Neff)</name>
    <dbReference type="NCBI Taxonomy" id="1257118"/>
    <lineage>
        <taxon>Eukaryota</taxon>
        <taxon>Amoebozoa</taxon>
        <taxon>Discosea</taxon>
        <taxon>Longamoebia</taxon>
        <taxon>Centramoebida</taxon>
        <taxon>Acanthamoebidae</taxon>
        <taxon>Acanthamoeba</taxon>
    </lineage>
</organism>
<proteinExistence type="predicted"/>
<dbReference type="RefSeq" id="XP_004338749.1">
    <property type="nucleotide sequence ID" value="XM_004338701.1"/>
</dbReference>
<sequence length="116" mass="12998">MAITVGSFSAASTSSSTIVDKFIHGHVIVEFESKSMAHLFRPGLLKEQQLKRDLLNDEVAGIEHHATDRPGSTWTSWRQRTNFLSHLGDALGLSKEERDTEGTRQYVAWTYDHAGQ</sequence>